<dbReference type="PANTHER" id="PTHR14494:SF0">
    <property type="entry name" value="ALADIN"/>
    <property type="match status" value="1"/>
</dbReference>
<dbReference type="EMBL" id="LR899520">
    <property type="protein sequence ID" value="CAD7240012.1"/>
    <property type="molecule type" value="Genomic_DNA"/>
</dbReference>
<sequence length="519" mass="56935">MSSHRTTPVASRASTSFLQSGGSSIHGFPSSPAPSTPASRGVFHSLLSARDVTICEREGELITAPNLDTVSGEHVSLPAISVQRDPSQVGLPPVSSRSAFISQQVSTYKQAFYVWQEIGMLEALEVIAKGESKDEVHPWIKALAKSALWILKWAKWQGVNEHSMGDVVPVENWVEGLVRCIAWHPHVDKLAVALHNESVHIYKDSSSPRHVLKHKQQKLITGLAWKPHSASFLAVACREHILMWNLDPTSLATRVPGNCASLLSQPGHSPIVCIQWSPQGDLLMSGSLNQGSPYVWDVSMQQSTPLMQAWNQQVGYLRWSPDGSKVLVATMSSTFRVFETETWTWERWKTVKGRVRAGAWSPCGKHLVFATDSDPVLFDLSFQAPNETAKSKVAGSEAAQQVANFQHAALSDGHSQDSNSRVFAIEWDPKGERLVVGLQKWEALLLYRTRVFPSVGLQFCGMIYGPMGQVPQCIQFKPHFEEGALLTVHTSDGSHPSANFTNFGNAAAQLTSVGSHPVV</sequence>
<feature type="compositionally biased region" description="Polar residues" evidence="1">
    <location>
        <begin position="1"/>
        <end position="23"/>
    </location>
</feature>
<evidence type="ECO:0000256" key="1">
    <source>
        <dbReference type="SAM" id="MobiDB-lite"/>
    </source>
</evidence>
<dbReference type="Proteomes" id="UP000677054">
    <property type="component" value="Unassembled WGS sequence"/>
</dbReference>
<evidence type="ECO:0000259" key="2">
    <source>
        <dbReference type="Pfam" id="PF25460"/>
    </source>
</evidence>
<dbReference type="Pfam" id="PF25460">
    <property type="entry name" value="Beta-prop_Aladin"/>
    <property type="match status" value="1"/>
</dbReference>
<evidence type="ECO:0000313" key="3">
    <source>
        <dbReference type="EMBL" id="CAD7240012.1"/>
    </source>
</evidence>
<name>A0A7R8X025_9CRUS</name>
<accession>A0A7R8X025</accession>
<dbReference type="InterPro" id="IPR045139">
    <property type="entry name" value="Aladin"/>
</dbReference>
<dbReference type="AlphaFoldDB" id="A0A7R8X025"/>
<dbReference type="EMBL" id="CAJPEV010000003">
    <property type="protein sequence ID" value="CAG0878526.1"/>
    <property type="molecule type" value="Genomic_DNA"/>
</dbReference>
<keyword evidence="4" id="KW-1185">Reference proteome</keyword>
<dbReference type="GO" id="GO:0005643">
    <property type="term" value="C:nuclear pore"/>
    <property type="evidence" value="ECO:0007669"/>
    <property type="project" value="TreeGrafter"/>
</dbReference>
<evidence type="ECO:0000313" key="4">
    <source>
        <dbReference type="Proteomes" id="UP000677054"/>
    </source>
</evidence>
<dbReference type="PANTHER" id="PTHR14494">
    <property type="entry name" value="ALADIN/ADRACALIN/AAAS"/>
    <property type="match status" value="1"/>
</dbReference>
<dbReference type="SUPFAM" id="SSF50978">
    <property type="entry name" value="WD40 repeat-like"/>
    <property type="match status" value="1"/>
</dbReference>
<reference evidence="3" key="1">
    <citation type="submission" date="2020-11" db="EMBL/GenBank/DDBJ databases">
        <authorList>
            <person name="Tran Van P."/>
        </authorList>
    </citation>
    <scope>NUCLEOTIDE SEQUENCE</scope>
</reference>
<dbReference type="InterPro" id="IPR057403">
    <property type="entry name" value="Beta-prop_Aladin"/>
</dbReference>
<dbReference type="SMART" id="SM00320">
    <property type="entry name" value="WD40"/>
    <property type="match status" value="5"/>
</dbReference>
<dbReference type="Gene3D" id="2.130.10.10">
    <property type="entry name" value="YVTN repeat-like/Quinoprotein amine dehydrogenase"/>
    <property type="match status" value="1"/>
</dbReference>
<organism evidence="3">
    <name type="scientific">Darwinula stevensoni</name>
    <dbReference type="NCBI Taxonomy" id="69355"/>
    <lineage>
        <taxon>Eukaryota</taxon>
        <taxon>Metazoa</taxon>
        <taxon>Ecdysozoa</taxon>
        <taxon>Arthropoda</taxon>
        <taxon>Crustacea</taxon>
        <taxon>Oligostraca</taxon>
        <taxon>Ostracoda</taxon>
        <taxon>Podocopa</taxon>
        <taxon>Podocopida</taxon>
        <taxon>Darwinulocopina</taxon>
        <taxon>Darwinuloidea</taxon>
        <taxon>Darwinulidae</taxon>
        <taxon>Darwinula</taxon>
    </lineage>
</organism>
<feature type="domain" description="Aladin seven-bladed propeller" evidence="2">
    <location>
        <begin position="160"/>
        <end position="495"/>
    </location>
</feature>
<dbReference type="GO" id="GO:0006913">
    <property type="term" value="P:nucleocytoplasmic transport"/>
    <property type="evidence" value="ECO:0007669"/>
    <property type="project" value="TreeGrafter"/>
</dbReference>
<dbReference type="InterPro" id="IPR001680">
    <property type="entry name" value="WD40_rpt"/>
</dbReference>
<dbReference type="InterPro" id="IPR015943">
    <property type="entry name" value="WD40/YVTN_repeat-like_dom_sf"/>
</dbReference>
<dbReference type="OrthoDB" id="411991at2759"/>
<dbReference type="InterPro" id="IPR036322">
    <property type="entry name" value="WD40_repeat_dom_sf"/>
</dbReference>
<gene>
    <name evidence="3" type="ORF">DSTB1V02_LOCUS51</name>
</gene>
<protein>
    <recommendedName>
        <fullName evidence="2">Aladin seven-bladed propeller domain-containing protein</fullName>
    </recommendedName>
</protein>
<proteinExistence type="predicted"/>
<feature type="region of interest" description="Disordered" evidence="1">
    <location>
        <begin position="1"/>
        <end position="36"/>
    </location>
</feature>